<name>A0A255YPX1_9SPHN</name>
<dbReference type="OrthoDB" id="7351634at2"/>
<dbReference type="Gene3D" id="1.10.10.10">
    <property type="entry name" value="Winged helix-like DNA-binding domain superfamily/Winged helix DNA-binding domain"/>
    <property type="match status" value="1"/>
</dbReference>
<evidence type="ECO:0000313" key="3">
    <source>
        <dbReference type="Proteomes" id="UP000216991"/>
    </source>
</evidence>
<organism evidence="2 3">
    <name type="scientific">Sandarakinorhabdus cyanobacteriorum</name>
    <dbReference type="NCBI Taxonomy" id="1981098"/>
    <lineage>
        <taxon>Bacteria</taxon>
        <taxon>Pseudomonadati</taxon>
        <taxon>Pseudomonadota</taxon>
        <taxon>Alphaproteobacteria</taxon>
        <taxon>Sphingomonadales</taxon>
        <taxon>Sphingosinicellaceae</taxon>
        <taxon>Sandarakinorhabdus</taxon>
    </lineage>
</organism>
<evidence type="ECO:0008006" key="4">
    <source>
        <dbReference type="Google" id="ProtNLM"/>
    </source>
</evidence>
<keyword evidence="3" id="KW-1185">Reference proteome</keyword>
<accession>A0A255YPX1</accession>
<dbReference type="InterPro" id="IPR036388">
    <property type="entry name" value="WH-like_DNA-bd_sf"/>
</dbReference>
<evidence type="ECO:0000313" key="2">
    <source>
        <dbReference type="EMBL" id="OYQ31263.1"/>
    </source>
</evidence>
<sequence>MTDTNQDETTTDKVAPEKKSRKSPASQKWGAKVMDSGFCMLPSLLLRAQRRLHLNPTQLAVLIQIVDHWWDAGRKPYPSKKELSQRLGIGERQIQRYLTDLEDEGLIKRIPRYADHKGRMSNMYDLQGLVDKLTELEPDFREARNQARQSRQKAASLGFKRRGAEAEAGEAA</sequence>
<proteinExistence type="predicted"/>
<dbReference type="AlphaFoldDB" id="A0A255YPX1"/>
<comment type="caution">
    <text evidence="2">The sequence shown here is derived from an EMBL/GenBank/DDBJ whole genome shotgun (WGS) entry which is preliminary data.</text>
</comment>
<dbReference type="RefSeq" id="WP_094472993.1">
    <property type="nucleotide sequence ID" value="NZ_NOXT01000088.1"/>
</dbReference>
<dbReference type="SUPFAM" id="SSF46785">
    <property type="entry name" value="Winged helix' DNA-binding domain"/>
    <property type="match status" value="1"/>
</dbReference>
<dbReference type="Pfam" id="PF13730">
    <property type="entry name" value="HTH_36"/>
    <property type="match status" value="1"/>
</dbReference>
<dbReference type="EMBL" id="NOXT01000088">
    <property type="protein sequence ID" value="OYQ31263.1"/>
    <property type="molecule type" value="Genomic_DNA"/>
</dbReference>
<feature type="region of interest" description="Disordered" evidence="1">
    <location>
        <begin position="142"/>
        <end position="172"/>
    </location>
</feature>
<feature type="region of interest" description="Disordered" evidence="1">
    <location>
        <begin position="1"/>
        <end position="28"/>
    </location>
</feature>
<reference evidence="2 3" key="1">
    <citation type="submission" date="2017-07" db="EMBL/GenBank/DDBJ databases">
        <title>Sandarakinorhabdus cyanobacteriorum sp. nov., a novel bacterium isolated from cyanobacterial aggregates in a eutrophic lake.</title>
        <authorList>
            <person name="Cai H."/>
        </authorList>
    </citation>
    <scope>NUCLEOTIDE SEQUENCE [LARGE SCALE GENOMIC DNA]</scope>
    <source>
        <strain evidence="2 3">TH057</strain>
    </source>
</reference>
<evidence type="ECO:0000256" key="1">
    <source>
        <dbReference type="SAM" id="MobiDB-lite"/>
    </source>
</evidence>
<protein>
    <recommendedName>
        <fullName evidence="4">Helix-turn-helix domain-containing protein</fullName>
    </recommendedName>
</protein>
<dbReference type="Proteomes" id="UP000216991">
    <property type="component" value="Unassembled WGS sequence"/>
</dbReference>
<gene>
    <name evidence="2" type="ORF">CHU93_04705</name>
</gene>
<dbReference type="InterPro" id="IPR036390">
    <property type="entry name" value="WH_DNA-bd_sf"/>
</dbReference>